<protein>
    <recommendedName>
        <fullName evidence="2">EamA domain-containing protein</fullName>
    </recommendedName>
</protein>
<evidence type="ECO:0000256" key="1">
    <source>
        <dbReference type="SAM" id="Phobius"/>
    </source>
</evidence>
<organism evidence="3 4">
    <name type="scientific">Acinetobacter soli NIPH 2899</name>
    <dbReference type="NCBI Taxonomy" id="1217677"/>
    <lineage>
        <taxon>Bacteria</taxon>
        <taxon>Pseudomonadati</taxon>
        <taxon>Pseudomonadota</taxon>
        <taxon>Gammaproteobacteria</taxon>
        <taxon>Moraxellales</taxon>
        <taxon>Moraxellaceae</taxon>
        <taxon>Acinetobacter</taxon>
    </lineage>
</organism>
<evidence type="ECO:0000313" key="4">
    <source>
        <dbReference type="Proteomes" id="UP000018433"/>
    </source>
</evidence>
<feature type="domain" description="EamA" evidence="2">
    <location>
        <begin position="8"/>
        <end position="145"/>
    </location>
</feature>
<evidence type="ECO:0000313" key="3">
    <source>
        <dbReference type="EMBL" id="ENV59132.1"/>
    </source>
</evidence>
<feature type="transmembrane region" description="Helical" evidence="1">
    <location>
        <begin position="6"/>
        <end position="24"/>
    </location>
</feature>
<accession>A0ABP2U2X3</accession>
<dbReference type="InterPro" id="IPR000620">
    <property type="entry name" value="EamA_dom"/>
</dbReference>
<dbReference type="Proteomes" id="UP000018433">
    <property type="component" value="Unassembled WGS sequence"/>
</dbReference>
<dbReference type="SUPFAM" id="SSF103481">
    <property type="entry name" value="Multidrug resistance efflux transporter EmrE"/>
    <property type="match status" value="2"/>
</dbReference>
<evidence type="ECO:0000259" key="2">
    <source>
        <dbReference type="Pfam" id="PF00892"/>
    </source>
</evidence>
<dbReference type="Pfam" id="PF00892">
    <property type="entry name" value="EamA"/>
    <property type="match status" value="1"/>
</dbReference>
<gene>
    <name evidence="3" type="ORF">F950_03209</name>
</gene>
<feature type="transmembrane region" description="Helical" evidence="1">
    <location>
        <begin position="251"/>
        <end position="273"/>
    </location>
</feature>
<keyword evidence="1" id="KW-1133">Transmembrane helix</keyword>
<feature type="transmembrane region" description="Helical" evidence="1">
    <location>
        <begin position="128"/>
        <end position="145"/>
    </location>
</feature>
<dbReference type="InterPro" id="IPR037185">
    <property type="entry name" value="EmrE-like"/>
</dbReference>
<feature type="transmembrane region" description="Helical" evidence="1">
    <location>
        <begin position="157"/>
        <end position="175"/>
    </location>
</feature>
<reference evidence="3 4" key="1">
    <citation type="submission" date="2013-02" db="EMBL/GenBank/DDBJ databases">
        <title>The Genome Sequence of Acinetobacter soli NIPH 2899.</title>
        <authorList>
            <consortium name="The Broad Institute Genome Sequencing Platform"/>
            <consortium name="The Broad Institute Genome Sequencing Center for Infectious Disease"/>
            <person name="Cerqueira G."/>
            <person name="Feldgarden M."/>
            <person name="Courvalin P."/>
            <person name="Perichon B."/>
            <person name="Grillot-Courvalin C."/>
            <person name="Clermont D."/>
            <person name="Rocha E."/>
            <person name="Yoon E.-J."/>
            <person name="Nemec A."/>
            <person name="Walker B."/>
            <person name="Young S.K."/>
            <person name="Zeng Q."/>
            <person name="Gargeya S."/>
            <person name="Fitzgerald M."/>
            <person name="Haas B."/>
            <person name="Abouelleil A."/>
            <person name="Alvarado L."/>
            <person name="Arachchi H.M."/>
            <person name="Berlin A.M."/>
            <person name="Chapman S.B."/>
            <person name="Dewar J."/>
            <person name="Goldberg J."/>
            <person name="Griggs A."/>
            <person name="Gujja S."/>
            <person name="Hansen M."/>
            <person name="Howarth C."/>
            <person name="Imamovic A."/>
            <person name="Larimer J."/>
            <person name="McCowan C."/>
            <person name="Murphy C."/>
            <person name="Neiman D."/>
            <person name="Pearson M."/>
            <person name="Priest M."/>
            <person name="Roberts A."/>
            <person name="Saif S."/>
            <person name="Shea T."/>
            <person name="Sisk P."/>
            <person name="Sykes S."/>
            <person name="Wortman J."/>
            <person name="Nusbaum C."/>
            <person name="Birren B."/>
        </authorList>
    </citation>
    <scope>NUCLEOTIDE SEQUENCE [LARGE SCALE GENOMIC DNA]</scope>
    <source>
        <strain evidence="3 4">NIPH 2899</strain>
    </source>
</reference>
<feature type="transmembrane region" description="Helical" evidence="1">
    <location>
        <begin position="187"/>
        <end position="213"/>
    </location>
</feature>
<dbReference type="EMBL" id="APPV01000013">
    <property type="protein sequence ID" value="ENV59132.1"/>
    <property type="molecule type" value="Genomic_DNA"/>
</dbReference>
<comment type="caution">
    <text evidence="3">The sequence shown here is derived from an EMBL/GenBank/DDBJ whole genome shotgun (WGS) entry which is preliminary data.</text>
</comment>
<keyword evidence="1" id="KW-0812">Transmembrane</keyword>
<feature type="transmembrane region" description="Helical" evidence="1">
    <location>
        <begin position="36"/>
        <end position="59"/>
    </location>
</feature>
<feature type="transmembrane region" description="Helical" evidence="1">
    <location>
        <begin position="225"/>
        <end position="245"/>
    </location>
</feature>
<feature type="transmembrane region" description="Helical" evidence="1">
    <location>
        <begin position="99"/>
        <end position="122"/>
    </location>
</feature>
<proteinExistence type="predicted"/>
<sequence length="298" mass="33191">MGPMAIVWILFTLMAAFMQAWRNAFQKQLSSSVDIYGTTLARFLFSPVFALSYLAFLYHQQPITAHVSFSPKFWLCIVIAGVSQIYATALMVKLFQQKNYAIGVGLAKSEAILAALVGVLFLQEHLTAWGWVGVSIGAVAVFLLSKGRQQSELSLKTLMIGLGSGLCFAITSLLVREASLELDMLPFLHRAAWVLCSLISFQCIIMLLYLGIFSRQTLYHMWQRIGLTFKVSVCSFLASLGWFSAMSMQTVAIVKTLGQVEILFSLLISAFFFKEKLARTDHMGLWLVLVAAIMVIWA</sequence>
<keyword evidence="4" id="KW-1185">Reference proteome</keyword>
<feature type="transmembrane region" description="Helical" evidence="1">
    <location>
        <begin position="71"/>
        <end position="92"/>
    </location>
</feature>
<name>A0ABP2U2X3_9GAMM</name>
<keyword evidence="1" id="KW-0472">Membrane</keyword>